<dbReference type="EMBL" id="JBJKFK010006501">
    <property type="protein sequence ID" value="KAL3307783.1"/>
    <property type="molecule type" value="Genomic_DNA"/>
</dbReference>
<sequence length="64" mass="7331">MTKPYIVEKVKKLVENAINKTFWRNPGRFSEEDLKAKVVAEFSQLFYICSCACPQCNAVLLETS</sequence>
<keyword evidence="2" id="KW-1185">Reference proteome</keyword>
<proteinExistence type="predicted"/>
<accession>A0ABD2PL61</accession>
<evidence type="ECO:0000313" key="2">
    <source>
        <dbReference type="Proteomes" id="UP001626550"/>
    </source>
</evidence>
<gene>
    <name evidence="1" type="ORF">Ciccas_013697</name>
</gene>
<name>A0ABD2PL61_9PLAT</name>
<comment type="caution">
    <text evidence="1">The sequence shown here is derived from an EMBL/GenBank/DDBJ whole genome shotgun (WGS) entry which is preliminary data.</text>
</comment>
<feature type="non-terminal residue" evidence="1">
    <location>
        <position position="64"/>
    </location>
</feature>
<evidence type="ECO:0000313" key="1">
    <source>
        <dbReference type="EMBL" id="KAL3307783.1"/>
    </source>
</evidence>
<organism evidence="1 2">
    <name type="scientific">Cichlidogyrus casuarinus</name>
    <dbReference type="NCBI Taxonomy" id="1844966"/>
    <lineage>
        <taxon>Eukaryota</taxon>
        <taxon>Metazoa</taxon>
        <taxon>Spiralia</taxon>
        <taxon>Lophotrochozoa</taxon>
        <taxon>Platyhelminthes</taxon>
        <taxon>Monogenea</taxon>
        <taxon>Monopisthocotylea</taxon>
        <taxon>Dactylogyridea</taxon>
        <taxon>Ancyrocephalidae</taxon>
        <taxon>Cichlidogyrus</taxon>
    </lineage>
</organism>
<dbReference type="AlphaFoldDB" id="A0ABD2PL61"/>
<protein>
    <submittedName>
        <fullName evidence="1">Uncharacterized protein</fullName>
    </submittedName>
</protein>
<dbReference type="Proteomes" id="UP001626550">
    <property type="component" value="Unassembled WGS sequence"/>
</dbReference>
<reference evidence="1 2" key="1">
    <citation type="submission" date="2024-11" db="EMBL/GenBank/DDBJ databases">
        <title>Adaptive evolution of stress response genes in parasites aligns with host niche diversity.</title>
        <authorList>
            <person name="Hahn C."/>
            <person name="Resl P."/>
        </authorList>
    </citation>
    <scope>NUCLEOTIDE SEQUENCE [LARGE SCALE GENOMIC DNA]</scope>
    <source>
        <strain evidence="1">EGGRZ-B1_66</strain>
        <tissue evidence="1">Body</tissue>
    </source>
</reference>